<dbReference type="AlphaFoldDB" id="A0A1M7I8I5"/>
<evidence type="ECO:0000313" key="2">
    <source>
        <dbReference type="Proteomes" id="UP000184038"/>
    </source>
</evidence>
<accession>A0A1M7I8I5</accession>
<dbReference type="Gene3D" id="3.40.50.10320">
    <property type="entry name" value="LmbE-like"/>
    <property type="match status" value="1"/>
</dbReference>
<gene>
    <name evidence="1" type="ORF">SAMN02746066_01718</name>
</gene>
<dbReference type="OrthoDB" id="9815144at2"/>
<reference evidence="1 2" key="1">
    <citation type="submission" date="2016-11" db="EMBL/GenBank/DDBJ databases">
        <authorList>
            <person name="Jaros S."/>
            <person name="Januszkiewicz K."/>
            <person name="Wedrychowicz H."/>
        </authorList>
    </citation>
    <scope>NUCLEOTIDE SEQUENCE [LARGE SCALE GENOMIC DNA]</scope>
    <source>
        <strain evidence="1 2">DSM 15930</strain>
    </source>
</reference>
<name>A0A1M7I8I5_9FIRM</name>
<organism evidence="1 2">
    <name type="scientific">Anaerosporobacter mobilis DSM 15930</name>
    <dbReference type="NCBI Taxonomy" id="1120996"/>
    <lineage>
        <taxon>Bacteria</taxon>
        <taxon>Bacillati</taxon>
        <taxon>Bacillota</taxon>
        <taxon>Clostridia</taxon>
        <taxon>Lachnospirales</taxon>
        <taxon>Lachnospiraceae</taxon>
        <taxon>Anaerosporobacter</taxon>
    </lineage>
</organism>
<dbReference type="Proteomes" id="UP000184038">
    <property type="component" value="Unassembled WGS sequence"/>
</dbReference>
<dbReference type="GO" id="GO:0016811">
    <property type="term" value="F:hydrolase activity, acting on carbon-nitrogen (but not peptide) bonds, in linear amides"/>
    <property type="evidence" value="ECO:0007669"/>
    <property type="project" value="TreeGrafter"/>
</dbReference>
<dbReference type="STRING" id="1120996.SAMN02746066_01718"/>
<protein>
    <submittedName>
        <fullName evidence="1">N-acetylglucosaminyl deacetylase, LmbE family</fullName>
    </submittedName>
</protein>
<evidence type="ECO:0000313" key="1">
    <source>
        <dbReference type="EMBL" id="SHM36843.1"/>
    </source>
</evidence>
<dbReference type="PANTHER" id="PTHR12993">
    <property type="entry name" value="N-ACETYLGLUCOSAMINYL-PHOSPHATIDYLINOSITOL DE-N-ACETYLASE-RELATED"/>
    <property type="match status" value="1"/>
</dbReference>
<dbReference type="RefSeq" id="WP_073286047.1">
    <property type="nucleotide sequence ID" value="NZ_FRCP01000009.1"/>
</dbReference>
<dbReference type="SUPFAM" id="SSF102588">
    <property type="entry name" value="LmbE-like"/>
    <property type="match status" value="1"/>
</dbReference>
<sequence length="237" mass="27672">MRKEEAFKKMTSPLPRVKFNSDTFHITKALVLAPHPDDELLGCGGTILYLLNQGIPVDIALLTHEQQRLKEFHHALDILSCQNRYLFQFKDGELGKEKEFLRLEKKIRGLQEKMHYNMIFVPYIFDLNQDHVAVVKALSNVLEADVPVTICMYEVWTPILYPNLYINVSDFYSQKSLAIKCYNSQLDHYNIINRDVSLHRFRGALITKKDYEYAEAFKYFAAKEYKEVVEAILCNEP</sequence>
<dbReference type="InterPro" id="IPR024078">
    <property type="entry name" value="LmbE-like_dom_sf"/>
</dbReference>
<dbReference type="PANTHER" id="PTHR12993:SF11">
    <property type="entry name" value="N-ACETYLGLUCOSAMINYL-PHOSPHATIDYLINOSITOL DE-N-ACETYLASE"/>
    <property type="match status" value="1"/>
</dbReference>
<keyword evidence="2" id="KW-1185">Reference proteome</keyword>
<dbReference type="Pfam" id="PF02585">
    <property type="entry name" value="PIG-L"/>
    <property type="match status" value="1"/>
</dbReference>
<dbReference type="EMBL" id="FRCP01000009">
    <property type="protein sequence ID" value="SHM36843.1"/>
    <property type="molecule type" value="Genomic_DNA"/>
</dbReference>
<dbReference type="InterPro" id="IPR003737">
    <property type="entry name" value="GlcNAc_PI_deacetylase-related"/>
</dbReference>
<proteinExistence type="predicted"/>